<gene>
    <name evidence="2" type="ORF">VRLFYP33_00899</name>
</gene>
<reference evidence="2" key="1">
    <citation type="submission" date="2019-11" db="EMBL/GenBank/DDBJ databases">
        <authorList>
            <person name="Feng L."/>
        </authorList>
    </citation>
    <scope>NUCLEOTIDE SEQUENCE</scope>
    <source>
        <strain evidence="2">VrattiLFYP33</strain>
    </source>
</reference>
<feature type="region of interest" description="Disordered" evidence="1">
    <location>
        <begin position="177"/>
        <end position="232"/>
    </location>
</feature>
<feature type="compositionally biased region" description="Basic and acidic residues" evidence="1">
    <location>
        <begin position="177"/>
        <end position="187"/>
    </location>
</feature>
<dbReference type="AlphaFoldDB" id="A0A6N3B1V1"/>
<proteinExistence type="predicted"/>
<accession>A0A6N3B1V1</accession>
<feature type="compositionally biased region" description="Polar residues" evidence="1">
    <location>
        <begin position="27"/>
        <end position="39"/>
    </location>
</feature>
<evidence type="ECO:0000256" key="1">
    <source>
        <dbReference type="SAM" id="MobiDB-lite"/>
    </source>
</evidence>
<feature type="compositionally biased region" description="Low complexity" evidence="1">
    <location>
        <begin position="188"/>
        <end position="205"/>
    </location>
</feature>
<evidence type="ECO:0000313" key="2">
    <source>
        <dbReference type="EMBL" id="VYT96438.1"/>
    </source>
</evidence>
<protein>
    <submittedName>
        <fullName evidence="2">Uncharacterized protein</fullName>
    </submittedName>
</protein>
<feature type="region of interest" description="Disordered" evidence="1">
    <location>
        <begin position="22"/>
        <end position="158"/>
    </location>
</feature>
<sequence>MDLGLLVVLIILGNVILSTRKKKRNPQDGNPNEDNTNVENRTDYDWSNPGEQNRPGPRSQQPTNPMPPSEGQRNRTTGGMGPAGNTQTGNANTRGRSEEVMTWEEMERHYGIKMERKAPPTPRPTTISNEAPRPQEAALPREASLPQEASRPESVPVPNDVRREEPVIVVARQRVEPTVEPARRDSTRQQTTTTVATRQTSTRQVPKTATISPNRTTIPSAQPAKTVPAPNVWQPTASMTGRHVFHGGNHRLPPGGLKAGIMWSMILQPPRAKQGGYHR</sequence>
<feature type="compositionally biased region" description="Basic and acidic residues" evidence="1">
    <location>
        <begin position="95"/>
        <end position="118"/>
    </location>
</feature>
<organism evidence="2">
    <name type="scientific">Veillonella ratti</name>
    <dbReference type="NCBI Taxonomy" id="103892"/>
    <lineage>
        <taxon>Bacteria</taxon>
        <taxon>Bacillati</taxon>
        <taxon>Bacillota</taxon>
        <taxon>Negativicutes</taxon>
        <taxon>Veillonellales</taxon>
        <taxon>Veillonellaceae</taxon>
        <taxon>Veillonella</taxon>
    </lineage>
</organism>
<dbReference type="EMBL" id="CACRUX010000037">
    <property type="protein sequence ID" value="VYT96438.1"/>
    <property type="molecule type" value="Genomic_DNA"/>
</dbReference>
<feature type="compositionally biased region" description="Polar residues" evidence="1">
    <location>
        <begin position="207"/>
        <end position="220"/>
    </location>
</feature>
<dbReference type="RefSeq" id="WP_156704541.1">
    <property type="nucleotide sequence ID" value="NZ_CACRUX010000037.1"/>
</dbReference>
<name>A0A6N3B1V1_9FIRM</name>
<feature type="compositionally biased region" description="Polar residues" evidence="1">
    <location>
        <begin position="84"/>
        <end position="94"/>
    </location>
</feature>